<protein>
    <recommendedName>
        <fullName evidence="5">NACHT domain-containing protein</fullName>
    </recommendedName>
</protein>
<dbReference type="SUPFAM" id="SSF48403">
    <property type="entry name" value="Ankyrin repeat"/>
    <property type="match status" value="3"/>
</dbReference>
<dbReference type="InterPro" id="IPR036770">
    <property type="entry name" value="Ankyrin_rpt-contain_sf"/>
</dbReference>
<feature type="repeat" description="ANK" evidence="3">
    <location>
        <begin position="1103"/>
        <end position="1136"/>
    </location>
</feature>
<accession>A0A0D1Z9N9</accession>
<feature type="domain" description="NACHT" evidence="5">
    <location>
        <begin position="402"/>
        <end position="515"/>
    </location>
</feature>
<dbReference type="EMBL" id="KN847523">
    <property type="protein sequence ID" value="KIV91422.1"/>
    <property type="molecule type" value="Genomic_DNA"/>
</dbReference>
<evidence type="ECO:0000256" key="4">
    <source>
        <dbReference type="SAM" id="MobiDB-lite"/>
    </source>
</evidence>
<evidence type="ECO:0000256" key="3">
    <source>
        <dbReference type="PROSITE-ProRule" id="PRU00023"/>
    </source>
</evidence>
<feature type="repeat" description="ANK" evidence="3">
    <location>
        <begin position="941"/>
        <end position="970"/>
    </location>
</feature>
<dbReference type="PROSITE" id="PS50837">
    <property type="entry name" value="NACHT"/>
    <property type="match status" value="1"/>
</dbReference>
<dbReference type="Pfam" id="PF12796">
    <property type="entry name" value="Ank_2"/>
    <property type="match status" value="5"/>
</dbReference>
<dbReference type="OrthoDB" id="1577640at2759"/>
<evidence type="ECO:0000313" key="6">
    <source>
        <dbReference type="EMBL" id="KIV91422.1"/>
    </source>
</evidence>
<name>A0A0D1Z9N9_EXOME</name>
<feature type="repeat" description="ANK" evidence="3">
    <location>
        <begin position="1034"/>
        <end position="1068"/>
    </location>
</feature>
<reference evidence="6 7" key="1">
    <citation type="submission" date="2015-01" db="EMBL/GenBank/DDBJ databases">
        <title>The Genome Sequence of Exophiala mesophila CBS40295.</title>
        <authorList>
            <consortium name="The Broad Institute Genomics Platform"/>
            <person name="Cuomo C."/>
            <person name="de Hoog S."/>
            <person name="Gorbushina A."/>
            <person name="Stielow B."/>
            <person name="Teixiera M."/>
            <person name="Abouelleil A."/>
            <person name="Chapman S.B."/>
            <person name="Priest M."/>
            <person name="Young S.K."/>
            <person name="Wortman J."/>
            <person name="Nusbaum C."/>
            <person name="Birren B."/>
        </authorList>
    </citation>
    <scope>NUCLEOTIDE SEQUENCE [LARGE SCALE GENOMIC DNA]</scope>
    <source>
        <strain evidence="6 7">CBS 40295</strain>
    </source>
</reference>
<dbReference type="InterPro" id="IPR002110">
    <property type="entry name" value="Ankyrin_rpt"/>
</dbReference>
<gene>
    <name evidence="6" type="ORF">PV10_05963</name>
</gene>
<feature type="repeat" description="ANK" evidence="3">
    <location>
        <begin position="1331"/>
        <end position="1360"/>
    </location>
</feature>
<evidence type="ECO:0000256" key="1">
    <source>
        <dbReference type="ARBA" id="ARBA00022737"/>
    </source>
</evidence>
<dbReference type="InterPro" id="IPR027417">
    <property type="entry name" value="P-loop_NTPase"/>
</dbReference>
<keyword evidence="7" id="KW-1185">Reference proteome</keyword>
<feature type="repeat" description="ANK" evidence="3">
    <location>
        <begin position="1289"/>
        <end position="1327"/>
    </location>
</feature>
<dbReference type="Gene3D" id="3.40.50.300">
    <property type="entry name" value="P-loop containing nucleotide triphosphate hydrolases"/>
    <property type="match status" value="1"/>
</dbReference>
<keyword evidence="2 3" id="KW-0040">ANK repeat</keyword>
<evidence type="ECO:0000259" key="5">
    <source>
        <dbReference type="PROSITE" id="PS50837"/>
    </source>
</evidence>
<dbReference type="InterPro" id="IPR056884">
    <property type="entry name" value="NPHP3-like_N"/>
</dbReference>
<organism evidence="6 7">
    <name type="scientific">Exophiala mesophila</name>
    <name type="common">Black yeast-like fungus</name>
    <dbReference type="NCBI Taxonomy" id="212818"/>
    <lineage>
        <taxon>Eukaryota</taxon>
        <taxon>Fungi</taxon>
        <taxon>Dikarya</taxon>
        <taxon>Ascomycota</taxon>
        <taxon>Pezizomycotina</taxon>
        <taxon>Eurotiomycetes</taxon>
        <taxon>Chaetothyriomycetidae</taxon>
        <taxon>Chaetothyriales</taxon>
        <taxon>Herpotrichiellaceae</taxon>
        <taxon>Exophiala</taxon>
    </lineage>
</organism>
<evidence type="ECO:0000256" key="2">
    <source>
        <dbReference type="ARBA" id="ARBA00023043"/>
    </source>
</evidence>
<dbReference type="GeneID" id="27323808"/>
<dbReference type="PRINTS" id="PR01415">
    <property type="entry name" value="ANKYRIN"/>
</dbReference>
<dbReference type="HOGENOM" id="CLU_000288_34_23_1"/>
<dbReference type="PROSITE" id="PS50297">
    <property type="entry name" value="ANK_REP_REGION"/>
    <property type="match status" value="6"/>
</dbReference>
<keyword evidence="1" id="KW-0677">Repeat</keyword>
<proteinExistence type="predicted"/>
<dbReference type="STRING" id="212818.A0A0D1Z9N9"/>
<dbReference type="Proteomes" id="UP000054302">
    <property type="component" value="Unassembled WGS sequence"/>
</dbReference>
<dbReference type="PANTHER" id="PTHR24198">
    <property type="entry name" value="ANKYRIN REPEAT AND PROTEIN KINASE DOMAIN-CONTAINING PROTEIN"/>
    <property type="match status" value="1"/>
</dbReference>
<dbReference type="PROSITE" id="PS50088">
    <property type="entry name" value="ANK_REPEAT"/>
    <property type="match status" value="9"/>
</dbReference>
<dbReference type="Gene3D" id="1.25.40.20">
    <property type="entry name" value="Ankyrin repeat-containing domain"/>
    <property type="match status" value="4"/>
</dbReference>
<feature type="repeat" description="ANK" evidence="3">
    <location>
        <begin position="1073"/>
        <end position="1102"/>
    </location>
</feature>
<dbReference type="PANTHER" id="PTHR24198:SF165">
    <property type="entry name" value="ANKYRIN REPEAT-CONTAINING PROTEIN-RELATED"/>
    <property type="match status" value="1"/>
</dbReference>
<evidence type="ECO:0000313" key="7">
    <source>
        <dbReference type="Proteomes" id="UP000054302"/>
    </source>
</evidence>
<feature type="repeat" description="ANK" evidence="3">
    <location>
        <begin position="1541"/>
        <end position="1573"/>
    </location>
</feature>
<dbReference type="SUPFAM" id="SSF52540">
    <property type="entry name" value="P-loop containing nucleoside triphosphate hydrolases"/>
    <property type="match status" value="1"/>
</dbReference>
<sequence length="1678" mass="185908">MPPVKFTDRVKQKLKSRGSSSKKVIVPNDTNLSQAGQITSAATHTSNRSLGPKSSPAGNQPVPVLPGKLCNVPPVGQPIRELWHVAYEELRNAEKELVQKFEEKVSASLPTGLASTAGFNDQKREQMNTIVRRKIEEVDREAWRIKFGSSDVLVKDLLASCVGIVTFLKKSLDPVLDANPYTSIAWMGVGLLLPLLLNPSEQATSLGKGLEYIATLVAQSRMREDLYLRRYESKTNDGKLSQLSHDEYKNALKMLYRSILKFQMEIYCYFVSNSASRLGKDTVKWNDWESLLNEIHRQEETFEHINKLWKDAMYDEECAKAEERHQENKGRWDIIGEDVSGLRRAIELAQEEKKRDELLKWLSDVDNSEGYNVSRKMHEAGTSEWLVSDSIEFTHWEETPRSFLWLHGKAGSGKSVLSSSVISHFKERYNDDPNGAVAYFFFSFNDKRKQNVDEMLASLIRQLCTRRPNTPKAVERCREYMEKGERPDTTTLQAALLSAIQGFSATYFIIDALDECPTVSGGRRNLLDSLHYLIRSAPDDLHIFCTSRKEADIATSLRTLVSSPVGAQIDLVIQRKAVDVDIGLYIDSMFARSEFESWNLFPEEKGKAREKLVEKADGMFLYVHYQVEKLAKCVSVAQVTKVLDNLPPGLDGIFNRILEGIDPDMQPQVHSALMWLAFSTRPLLLEELAEIFVIRTERAVPELEVDARPFHPRDALKCFSSLILEEMIYDPRRGEVGFTYHGVNVVRLFHFSIKEYLTSDRINNGPAARFGFSEVKAQKHIAHSCLAYHLYCVEEATVLSNTQTEDAFWLKGYAGRHWITHLEMVPKTHWPCAVPLAATRALTPRSRSLLIMLQMSNNAISDQSWGPIPVSMLHRPWCFTARLGHLQLTQMLLDTARNEYLTQEDLDAALHESAYGGHTDIVKFMLKMGASANSEAAWFGTALHAAAARGHPRVIDALLQDGASIDAYGKNGVSALQLAVEHKQYAAVKRLVARGANINLPAAEGQPCILTQADSFLLPYLLDHGANIDMQDNRYGTPLHRLVESEYYDRMMIEMLLKRGANVNAKGGAYGYALQAACSTGNNVAIVRLLLDAGADINAVGGNFGTALQRACFTETKSDIVDLLLNRGADVNISGGTYGSPLIAACICGHWVENFRRVRRSPKRETPRNNIETIRKLISLGADVNYQGGFHGNALQAAAANCRADVVRFLLLEGADVNIVGGEYGTALQAAAASDSKEIVSMLLMHSADVHLIGGKFGTALRAGASRSSKDIVSLLLIHGAKVNTTGGNHGTALHLAATTPGSQKDPSADIARMLLDRGADVSAQDSFLGTPLHVAASTKYKAMVSLLLERGGDVNAKGGRFWTTLQAAVQHEATDPADRADIVHMLLDHGVEINARGGEYDTALQASCTTQNVDIPRLLIQHGADVHVSGGKYGSAWHAATHSHSQSIDTVQLLIEHGANVNDAGGEPYATALYAVLASDPGRVTEIYSFLLKNRVNVNTKAGPHGSALHFALCEWADGRWARRLLEDFPDINVNAQGGRFGNALQAAAYKGLRDVVELLLDRGADAKLRGGKYYSALNAAVVKGFWDIVEILLDHGAEPDNIFQQDPDEAWLRVVLDDDGRGAVERYRGFWEREDAGKRPEKRISREKYCGDLEESTWRLDEPDLGSDWGSDWFSD</sequence>
<dbReference type="OMA" id="YYKAYYK"/>
<feature type="repeat" description="ANK" evidence="3">
    <location>
        <begin position="971"/>
        <end position="1003"/>
    </location>
</feature>
<feature type="repeat" description="ANK" evidence="3">
    <location>
        <begin position="905"/>
        <end position="937"/>
    </location>
</feature>
<dbReference type="RefSeq" id="XP_016222996.1">
    <property type="nucleotide sequence ID" value="XM_016370703.1"/>
</dbReference>
<feature type="region of interest" description="Disordered" evidence="4">
    <location>
        <begin position="1"/>
        <end position="61"/>
    </location>
</feature>
<dbReference type="Pfam" id="PF17100">
    <property type="entry name" value="NACHT_N"/>
    <property type="match status" value="1"/>
</dbReference>
<dbReference type="Pfam" id="PF24883">
    <property type="entry name" value="NPHP3_N"/>
    <property type="match status" value="1"/>
</dbReference>
<dbReference type="VEuPathDB" id="FungiDB:PV10_05963"/>
<feature type="compositionally biased region" description="Polar residues" evidence="4">
    <location>
        <begin position="17"/>
        <end position="49"/>
    </location>
</feature>
<feature type="compositionally biased region" description="Basic and acidic residues" evidence="4">
    <location>
        <begin position="1"/>
        <end position="11"/>
    </location>
</feature>
<dbReference type="InterPro" id="IPR031359">
    <property type="entry name" value="NACHT_N"/>
</dbReference>
<dbReference type="InterPro" id="IPR007111">
    <property type="entry name" value="NACHT_NTPase"/>
</dbReference>
<dbReference type="SMART" id="SM00248">
    <property type="entry name" value="ANK"/>
    <property type="match status" value="17"/>
</dbReference>